<protein>
    <submittedName>
        <fullName evidence="1">Uncharacterized protein</fullName>
    </submittedName>
</protein>
<name>A0ABV7AED2_9RHOB</name>
<keyword evidence="2" id="KW-1185">Reference proteome</keyword>
<gene>
    <name evidence="1" type="ORF">ACFOES_06370</name>
</gene>
<proteinExistence type="predicted"/>
<comment type="caution">
    <text evidence="1">The sequence shown here is derived from an EMBL/GenBank/DDBJ whole genome shotgun (WGS) entry which is preliminary data.</text>
</comment>
<dbReference type="Proteomes" id="UP001595443">
    <property type="component" value="Unassembled WGS sequence"/>
</dbReference>
<dbReference type="RefSeq" id="WP_377832359.1">
    <property type="nucleotide sequence ID" value="NZ_JBHRSK010000004.1"/>
</dbReference>
<dbReference type="EMBL" id="JBHRSK010000004">
    <property type="protein sequence ID" value="MFC2967711.1"/>
    <property type="molecule type" value="Genomic_DNA"/>
</dbReference>
<sequence length="153" mass="16405">MSNHPTLKVPQERITQLKQMAANMGAQNMSEVLAKLIAFAQNEGLIAHEIPGVKINALADGLAIKFDDGETVGFSSEDAARLASEIRAFLAGERTAKQVISMNADKRANFALKGKGQGIAVSIPAFSKTPKVFDRGLADEFARLIERALPEAV</sequence>
<evidence type="ECO:0000313" key="2">
    <source>
        <dbReference type="Proteomes" id="UP001595443"/>
    </source>
</evidence>
<accession>A0ABV7AED2</accession>
<organism evidence="1 2">
    <name type="scientific">Acidimangrovimonas pyrenivorans</name>
    <dbReference type="NCBI Taxonomy" id="2030798"/>
    <lineage>
        <taxon>Bacteria</taxon>
        <taxon>Pseudomonadati</taxon>
        <taxon>Pseudomonadota</taxon>
        <taxon>Alphaproteobacteria</taxon>
        <taxon>Rhodobacterales</taxon>
        <taxon>Paracoccaceae</taxon>
        <taxon>Acidimangrovimonas</taxon>
    </lineage>
</organism>
<reference evidence="2" key="1">
    <citation type="journal article" date="2019" name="Int. J. Syst. Evol. Microbiol.">
        <title>The Global Catalogue of Microorganisms (GCM) 10K type strain sequencing project: providing services to taxonomists for standard genome sequencing and annotation.</title>
        <authorList>
            <consortium name="The Broad Institute Genomics Platform"/>
            <consortium name="The Broad Institute Genome Sequencing Center for Infectious Disease"/>
            <person name="Wu L."/>
            <person name="Ma J."/>
        </authorList>
    </citation>
    <scope>NUCLEOTIDE SEQUENCE [LARGE SCALE GENOMIC DNA]</scope>
    <source>
        <strain evidence="2">KCTC 62192</strain>
    </source>
</reference>
<evidence type="ECO:0000313" key="1">
    <source>
        <dbReference type="EMBL" id="MFC2967711.1"/>
    </source>
</evidence>